<feature type="active site" description="For autocatalytic cleavage activity" evidence="4">
    <location>
        <position position="119"/>
    </location>
</feature>
<evidence type="ECO:0000256" key="4">
    <source>
        <dbReference type="HAMAP-Rule" id="MF_00015"/>
    </source>
</evidence>
<dbReference type="NCBIfam" id="TIGR00498">
    <property type="entry name" value="lexA"/>
    <property type="match status" value="1"/>
</dbReference>
<keyword evidence="4" id="KW-0804">Transcription</keyword>
<reference evidence="7 8" key="1">
    <citation type="submission" date="2021-06" db="EMBL/GenBank/DDBJ databases">
        <authorList>
            <person name="Sun Q."/>
            <person name="Li D."/>
        </authorList>
    </citation>
    <scope>NUCLEOTIDE SEQUENCE [LARGE SCALE GENOMIC DNA]</scope>
    <source>
        <strain evidence="7 8">MSJd-7</strain>
    </source>
</reference>
<name>A0ABS6ER10_9FIRM</name>
<dbReference type="PANTHER" id="PTHR33516:SF2">
    <property type="entry name" value="LEXA REPRESSOR-RELATED"/>
    <property type="match status" value="1"/>
</dbReference>
<feature type="domain" description="LexA repressor DNA-binding" evidence="6">
    <location>
        <begin position="1"/>
        <end position="65"/>
    </location>
</feature>
<dbReference type="Proteomes" id="UP000783588">
    <property type="component" value="Unassembled WGS sequence"/>
</dbReference>
<evidence type="ECO:0000256" key="3">
    <source>
        <dbReference type="ARBA" id="ARBA00023204"/>
    </source>
</evidence>
<keyword evidence="2 4" id="KW-0378">Hydrolase</keyword>
<proteinExistence type="inferred from homology"/>
<dbReference type="InterPro" id="IPR006199">
    <property type="entry name" value="LexA_DNA-bd_dom"/>
</dbReference>
<keyword evidence="4" id="KW-0678">Repressor</keyword>
<comment type="subunit">
    <text evidence="4">Homodimer.</text>
</comment>
<comment type="caution">
    <text evidence="7">The sequence shown here is derived from an EMBL/GenBank/DDBJ whole genome shotgun (WGS) entry which is preliminary data.</text>
</comment>
<keyword evidence="4" id="KW-0805">Transcription regulation</keyword>
<dbReference type="PANTHER" id="PTHR33516">
    <property type="entry name" value="LEXA REPRESSOR"/>
    <property type="match status" value="1"/>
</dbReference>
<dbReference type="Pfam" id="PF01726">
    <property type="entry name" value="LexA_DNA_bind"/>
    <property type="match status" value="1"/>
</dbReference>
<dbReference type="InterPro" id="IPR050077">
    <property type="entry name" value="LexA_repressor"/>
</dbReference>
<dbReference type="InterPro" id="IPR006200">
    <property type="entry name" value="LexA"/>
</dbReference>
<dbReference type="EC" id="3.4.21.88" evidence="4"/>
<evidence type="ECO:0000259" key="6">
    <source>
        <dbReference type="Pfam" id="PF01726"/>
    </source>
</evidence>
<dbReference type="HAMAP" id="MF_00015">
    <property type="entry name" value="LexA"/>
    <property type="match status" value="1"/>
</dbReference>
<keyword evidence="4" id="KW-0068">Autocatalytic cleavage</keyword>
<keyword evidence="3 4" id="KW-0234">DNA repair</keyword>
<comment type="function">
    <text evidence="4">Represses a number of genes involved in the response to DNA damage (SOS response), including recA and lexA. In the presence of single-stranded DNA, RecA interacts with LexA causing an autocatalytic cleavage which disrupts the DNA-binding part of LexA, leading to derepression of the SOS regulon and eventually DNA repair.</text>
</comment>
<feature type="site" description="Cleavage; by autolysis" evidence="4">
    <location>
        <begin position="85"/>
        <end position="86"/>
    </location>
</feature>
<keyword evidence="4" id="KW-0238">DNA-binding</keyword>
<dbReference type="RefSeq" id="WP_216469746.1">
    <property type="nucleotide sequence ID" value="NZ_JAHLQI010000002.1"/>
</dbReference>
<feature type="active site" description="For autocatalytic cleavage activity" evidence="4">
    <location>
        <position position="156"/>
    </location>
</feature>
<dbReference type="CDD" id="cd06529">
    <property type="entry name" value="S24_LexA-like"/>
    <property type="match status" value="1"/>
</dbReference>
<organism evidence="7 8">
    <name type="scientific">Butyricicoccus intestinisimiae</name>
    <dbReference type="NCBI Taxonomy" id="2841509"/>
    <lineage>
        <taxon>Bacteria</taxon>
        <taxon>Bacillati</taxon>
        <taxon>Bacillota</taxon>
        <taxon>Clostridia</taxon>
        <taxon>Eubacteriales</taxon>
        <taxon>Butyricicoccaceae</taxon>
        <taxon>Butyricicoccus</taxon>
    </lineage>
</organism>
<feature type="domain" description="Peptidase S24/S26A/S26B/S26C" evidence="5">
    <location>
        <begin position="78"/>
        <end position="189"/>
    </location>
</feature>
<dbReference type="Pfam" id="PF00717">
    <property type="entry name" value="Peptidase_S24"/>
    <property type="match status" value="1"/>
</dbReference>
<accession>A0ABS6ER10</accession>
<comment type="catalytic activity">
    <reaction evidence="4">
        <text>Hydrolysis of Ala-|-Gly bond in repressor LexA.</text>
        <dbReference type="EC" id="3.4.21.88"/>
    </reaction>
</comment>
<gene>
    <name evidence="4 7" type="primary">lexA</name>
    <name evidence="7" type="ORF">KQI75_05630</name>
</gene>
<evidence type="ECO:0000313" key="7">
    <source>
        <dbReference type="EMBL" id="MBU5490103.1"/>
    </source>
</evidence>
<feature type="DNA-binding region" description="H-T-H motif" evidence="4">
    <location>
        <begin position="28"/>
        <end position="48"/>
    </location>
</feature>
<keyword evidence="1 4" id="KW-0227">DNA damage</keyword>
<evidence type="ECO:0000256" key="1">
    <source>
        <dbReference type="ARBA" id="ARBA00022763"/>
    </source>
</evidence>
<keyword evidence="8" id="KW-1185">Reference proteome</keyword>
<dbReference type="EMBL" id="JAHLQI010000002">
    <property type="protein sequence ID" value="MBU5490103.1"/>
    <property type="molecule type" value="Genomic_DNA"/>
</dbReference>
<evidence type="ECO:0000313" key="8">
    <source>
        <dbReference type="Proteomes" id="UP000783588"/>
    </source>
</evidence>
<keyword evidence="4" id="KW-0235">DNA replication</keyword>
<dbReference type="InterPro" id="IPR015927">
    <property type="entry name" value="Peptidase_S24_S26A/B/C"/>
</dbReference>
<dbReference type="GO" id="GO:0004252">
    <property type="term" value="F:serine-type endopeptidase activity"/>
    <property type="evidence" value="ECO:0007669"/>
    <property type="project" value="UniProtKB-EC"/>
</dbReference>
<dbReference type="InterPro" id="IPR039418">
    <property type="entry name" value="LexA-like"/>
</dbReference>
<sequence>MRPISEKQKQILQFIQEYTASEGYPPAVREIAAAVGLRSPSSVHAHVKHLRELGYLEQCAGKTRTVKITGQTGTTAVPLLGRVAAGQPILAVEEQQAMLYIDLHGKSGSYFALHVRGDSMVNAGILSGDTIIVRKQSYAQQGQIVVALIEEEATCKRLEKQDGHVWLMPENEAYAPIPGDDARILGVVVKVVRDYDV</sequence>
<protein>
    <recommendedName>
        <fullName evidence="4">LexA repressor</fullName>
        <ecNumber evidence="4">3.4.21.88</ecNumber>
    </recommendedName>
</protein>
<comment type="similarity">
    <text evidence="4">Belongs to the peptidase S24 family.</text>
</comment>
<evidence type="ECO:0000259" key="5">
    <source>
        <dbReference type="Pfam" id="PF00717"/>
    </source>
</evidence>
<keyword evidence="4" id="KW-0742">SOS response</keyword>
<evidence type="ECO:0000256" key="2">
    <source>
        <dbReference type="ARBA" id="ARBA00022801"/>
    </source>
</evidence>